<gene>
    <name evidence="2" type="ORF">CR513_27601</name>
</gene>
<evidence type="ECO:0000259" key="1">
    <source>
        <dbReference type="Pfam" id="PF07727"/>
    </source>
</evidence>
<organism evidence="2 3">
    <name type="scientific">Mucuna pruriens</name>
    <name type="common">Velvet bean</name>
    <name type="synonym">Dolichos pruriens</name>
    <dbReference type="NCBI Taxonomy" id="157652"/>
    <lineage>
        <taxon>Eukaryota</taxon>
        <taxon>Viridiplantae</taxon>
        <taxon>Streptophyta</taxon>
        <taxon>Embryophyta</taxon>
        <taxon>Tracheophyta</taxon>
        <taxon>Spermatophyta</taxon>
        <taxon>Magnoliopsida</taxon>
        <taxon>eudicotyledons</taxon>
        <taxon>Gunneridae</taxon>
        <taxon>Pentapetalae</taxon>
        <taxon>rosids</taxon>
        <taxon>fabids</taxon>
        <taxon>Fabales</taxon>
        <taxon>Fabaceae</taxon>
        <taxon>Papilionoideae</taxon>
        <taxon>50 kb inversion clade</taxon>
        <taxon>NPAAA clade</taxon>
        <taxon>indigoferoid/millettioid clade</taxon>
        <taxon>Phaseoleae</taxon>
        <taxon>Mucuna</taxon>
    </lineage>
</organism>
<accession>A0A371GJ41</accession>
<evidence type="ECO:0000313" key="3">
    <source>
        <dbReference type="Proteomes" id="UP000257109"/>
    </source>
</evidence>
<keyword evidence="3" id="KW-1185">Reference proteome</keyword>
<dbReference type="STRING" id="157652.A0A371GJ41"/>
<protein>
    <recommendedName>
        <fullName evidence="1">Reverse transcriptase Ty1/copia-type domain-containing protein</fullName>
    </recommendedName>
</protein>
<dbReference type="AlphaFoldDB" id="A0A371GJ41"/>
<feature type="domain" description="Reverse transcriptase Ty1/copia-type" evidence="1">
    <location>
        <begin position="21"/>
        <end position="151"/>
    </location>
</feature>
<dbReference type="InterPro" id="IPR013103">
    <property type="entry name" value="RVT_2"/>
</dbReference>
<dbReference type="PANTHER" id="PTHR43383:SF2">
    <property type="entry name" value="AMIDOHYDROLASE 2 FAMILY PROTEIN"/>
    <property type="match status" value="1"/>
</dbReference>
<proteinExistence type="predicted"/>
<name>A0A371GJ41_MUCPR</name>
<sequence>MKEVMEALTKNSTWEIVDRPKDKRVDLERYKARSVAKGYTQTYGIDYEETFAPITKMNTVRVINSLAAHFGWNLQQFDVKNVFLHGELEEEVYMEIPPPKDSILTMRRTRYANSKKHYMDLNSLPEHGLEDLLKQSQGDCTLFIKHFPNGKLTLLLVYEIEKLNLKEKLATQVILVHHSIFHHLHLSKWSSHPQGSLEGT</sequence>
<feature type="non-terminal residue" evidence="2">
    <location>
        <position position="1"/>
    </location>
</feature>
<dbReference type="Pfam" id="PF07727">
    <property type="entry name" value="RVT_2"/>
    <property type="match status" value="1"/>
</dbReference>
<dbReference type="Proteomes" id="UP000257109">
    <property type="component" value="Unassembled WGS sequence"/>
</dbReference>
<dbReference type="PANTHER" id="PTHR43383">
    <property type="entry name" value="NODULIN 6"/>
    <property type="match status" value="1"/>
</dbReference>
<dbReference type="EMBL" id="QJKJ01005380">
    <property type="protein sequence ID" value="RDX90530.1"/>
    <property type="molecule type" value="Genomic_DNA"/>
</dbReference>
<evidence type="ECO:0000313" key="2">
    <source>
        <dbReference type="EMBL" id="RDX90530.1"/>
    </source>
</evidence>
<reference evidence="2" key="1">
    <citation type="submission" date="2018-05" db="EMBL/GenBank/DDBJ databases">
        <title>Draft genome of Mucuna pruriens seed.</title>
        <authorList>
            <person name="Nnadi N.E."/>
            <person name="Vos R."/>
            <person name="Hasami M.H."/>
            <person name="Devisetty U.K."/>
            <person name="Aguiy J.C."/>
        </authorList>
    </citation>
    <scope>NUCLEOTIDE SEQUENCE [LARGE SCALE GENOMIC DNA]</scope>
    <source>
        <strain evidence="2">JCA_2017</strain>
    </source>
</reference>
<dbReference type="OrthoDB" id="411615at2759"/>
<comment type="caution">
    <text evidence="2">The sequence shown here is derived from an EMBL/GenBank/DDBJ whole genome shotgun (WGS) entry which is preliminary data.</text>
</comment>